<keyword evidence="2" id="KW-1185">Reference proteome</keyword>
<dbReference type="KEGG" id="vg:65118763"/>
<evidence type="ECO:0000313" key="2">
    <source>
        <dbReference type="Proteomes" id="UP000289975"/>
    </source>
</evidence>
<dbReference type="RefSeq" id="YP_010101053.1">
    <property type="nucleotide sequence ID" value="NC_055787.1"/>
</dbReference>
<dbReference type="GeneID" id="65118763"/>
<accession>A0A411BTG3</accession>
<evidence type="ECO:0000313" key="1">
    <source>
        <dbReference type="EMBL" id="QAY04893.1"/>
    </source>
</evidence>
<dbReference type="EMBL" id="MK359307">
    <property type="protein sequence ID" value="QAY04893.1"/>
    <property type="molecule type" value="Genomic_DNA"/>
</dbReference>
<dbReference type="Proteomes" id="UP000289975">
    <property type="component" value="Segment"/>
</dbReference>
<proteinExistence type="predicted"/>
<organism evidence="1 2">
    <name type="scientific">Mycobacterium phage Ochi17</name>
    <dbReference type="NCBI Taxonomy" id="2502425"/>
    <lineage>
        <taxon>Viruses</taxon>
        <taxon>Duplodnaviria</taxon>
        <taxon>Heunggongvirae</taxon>
        <taxon>Uroviricota</taxon>
        <taxon>Caudoviricetes</taxon>
        <taxon>Gracegardnervirinae</taxon>
        <taxon>Cheoctovirus</taxon>
        <taxon>Cheoctovirus ochi17</taxon>
    </lineage>
</organism>
<protein>
    <submittedName>
        <fullName evidence="1">Uncharacterized protein</fullName>
    </submittedName>
</protein>
<sequence>MDLDVAFVGSGGDGHAKVSEPWEGTCRNCGDPITLRQAGALGEAEPVWFHDASGDRRCTSLAEPF</sequence>
<reference evidence="1 2" key="1">
    <citation type="submission" date="2019-01" db="EMBL/GenBank/DDBJ databases">
        <authorList>
            <person name="Arabshahi J."/>
            <person name="Bell S."/>
            <person name="Chan J."/>
            <person name="Haskins E."/>
            <person name="Kerstiens E."/>
            <person name="Novak L."/>
            <person name="Okekeogbu I."/>
            <person name="Otero A."/>
            <person name="Smith G."/>
            <person name="Li Y."/>
            <person name="Clase K.L."/>
            <person name="Curtis N."/>
            <person name="Kistler A.B."/>
            <person name="Roscher J.E."/>
            <person name="Garlena R.A."/>
            <person name="Russell D.A."/>
            <person name="Pope W.H."/>
            <person name="Jacobs-Sera D."/>
            <person name="Hatfull G.F."/>
        </authorList>
    </citation>
    <scope>NUCLEOTIDE SEQUENCE [LARGE SCALE GENOMIC DNA]</scope>
</reference>
<name>A0A411BTG3_9CAUD</name>
<gene>
    <name evidence="1" type="primary">39</name>
    <name evidence="1" type="ORF">SEA_OCHI17_39</name>
</gene>